<dbReference type="PIRSF" id="PIRSF000887">
    <property type="entry name" value="Pesterase_MJ0037"/>
    <property type="match status" value="1"/>
</dbReference>
<dbReference type="InterPro" id="IPR004843">
    <property type="entry name" value="Calcineurin-like_PHP"/>
</dbReference>
<dbReference type="RefSeq" id="WP_058581127.1">
    <property type="nucleotide sequence ID" value="NZ_LOPU01000018.1"/>
</dbReference>
<reference evidence="3 4" key="1">
    <citation type="submission" date="2015-12" db="EMBL/GenBank/DDBJ databases">
        <title>Haloprofundus marisrubri gen. nov., sp. nov., an extremely halophilic archaeon isolated from the Discovery deep brine-seawater interface in the Red Sea.</title>
        <authorList>
            <person name="Zhang G."/>
            <person name="Stingl U."/>
            <person name="Rashid M."/>
        </authorList>
    </citation>
    <scope>NUCLEOTIDE SEQUENCE [LARGE SCALE GENOMIC DNA]</scope>
    <source>
        <strain evidence="3 4">SB9</strain>
    </source>
</reference>
<organism evidence="3 4">
    <name type="scientific">Haloprofundus marisrubri</name>
    <dbReference type="NCBI Taxonomy" id="1514971"/>
    <lineage>
        <taxon>Archaea</taxon>
        <taxon>Methanobacteriati</taxon>
        <taxon>Methanobacteriota</taxon>
        <taxon>Stenosarchaea group</taxon>
        <taxon>Halobacteria</taxon>
        <taxon>Halobacteriales</taxon>
        <taxon>Haloferacaceae</taxon>
        <taxon>Haloprofundus</taxon>
    </lineage>
</organism>
<dbReference type="EMBL" id="LOPU01000018">
    <property type="protein sequence ID" value="KTG09772.1"/>
    <property type="molecule type" value="Genomic_DNA"/>
</dbReference>
<dbReference type="STRING" id="1514971.AUR64_09060"/>
<comment type="caution">
    <text evidence="3">The sequence shown here is derived from an EMBL/GenBank/DDBJ whole genome shotgun (WGS) entry which is preliminary data.</text>
</comment>
<name>A0A0W1R8K9_9EURY</name>
<evidence type="ECO:0000259" key="2">
    <source>
        <dbReference type="Pfam" id="PF00149"/>
    </source>
</evidence>
<dbReference type="GO" id="GO:0016787">
    <property type="term" value="F:hydrolase activity"/>
    <property type="evidence" value="ECO:0007669"/>
    <property type="project" value="InterPro"/>
</dbReference>
<feature type="region of interest" description="Disordered" evidence="1">
    <location>
        <begin position="126"/>
        <end position="151"/>
    </location>
</feature>
<dbReference type="AlphaFoldDB" id="A0A0W1R8K9"/>
<dbReference type="OrthoDB" id="18264at2157"/>
<evidence type="ECO:0000313" key="4">
    <source>
        <dbReference type="Proteomes" id="UP000054387"/>
    </source>
</evidence>
<gene>
    <name evidence="3" type="ORF">AUR64_09060</name>
</gene>
<dbReference type="Pfam" id="PF00149">
    <property type="entry name" value="Metallophos"/>
    <property type="match status" value="1"/>
</dbReference>
<feature type="compositionally biased region" description="Gly residues" evidence="1">
    <location>
        <begin position="129"/>
        <end position="147"/>
    </location>
</feature>
<protein>
    <submittedName>
        <fullName evidence="3">Metallophosphoesterase</fullName>
    </submittedName>
</protein>
<dbReference type="SUPFAM" id="SSF56300">
    <property type="entry name" value="Metallo-dependent phosphatases"/>
    <property type="match status" value="1"/>
</dbReference>
<proteinExistence type="predicted"/>
<evidence type="ECO:0000256" key="1">
    <source>
        <dbReference type="SAM" id="MobiDB-lite"/>
    </source>
</evidence>
<dbReference type="Proteomes" id="UP000054387">
    <property type="component" value="Unassembled WGS sequence"/>
</dbReference>
<evidence type="ECO:0000313" key="3">
    <source>
        <dbReference type="EMBL" id="KTG09772.1"/>
    </source>
</evidence>
<feature type="domain" description="Calcineurin-like phosphoesterase" evidence="2">
    <location>
        <begin position="28"/>
        <end position="159"/>
    </location>
</feature>
<sequence>MPAPSVASCVPGFVVASRSVFLPESETLVVSDLHIGRDEASDVEFPLGERADLRERLTALLDRFSPAEVVFAGDVLHSFGRASVATRETLGELTDVCRKRGVRPVLVVGNHDTMLSSVWDGPLYDEYRPGGGNGEGGGGGGDDGNGGPTADVLVCHGHEEPDGDADCYVVGHDHPTIDIEGRRRPCFLYGPETYRVSDVLMLPAFSRLAPGVEINRMYTRDFQSPLVTDADALRPLVYDEDSEETLRFPPLGKFRRML</sequence>
<accession>A0A0W1R8K9</accession>
<dbReference type="InterPro" id="IPR024173">
    <property type="entry name" value="Pesterase_MJ0037-like"/>
</dbReference>
<dbReference type="PANTHER" id="PTHR39323">
    <property type="entry name" value="BLR1149 PROTEIN"/>
    <property type="match status" value="1"/>
</dbReference>
<dbReference type="PANTHER" id="PTHR39323:SF1">
    <property type="entry name" value="BLR1149 PROTEIN"/>
    <property type="match status" value="1"/>
</dbReference>
<dbReference type="Gene3D" id="3.60.21.10">
    <property type="match status" value="1"/>
</dbReference>
<keyword evidence="4" id="KW-1185">Reference proteome</keyword>
<dbReference type="InterPro" id="IPR029052">
    <property type="entry name" value="Metallo-depent_PP-like"/>
</dbReference>